<dbReference type="AlphaFoldDB" id="A0AAE0HNR6"/>
<organism evidence="2 3">
    <name type="scientific">Chaetomium fimeti</name>
    <dbReference type="NCBI Taxonomy" id="1854472"/>
    <lineage>
        <taxon>Eukaryota</taxon>
        <taxon>Fungi</taxon>
        <taxon>Dikarya</taxon>
        <taxon>Ascomycota</taxon>
        <taxon>Pezizomycotina</taxon>
        <taxon>Sordariomycetes</taxon>
        <taxon>Sordariomycetidae</taxon>
        <taxon>Sordariales</taxon>
        <taxon>Chaetomiaceae</taxon>
        <taxon>Chaetomium</taxon>
    </lineage>
</organism>
<keyword evidence="3" id="KW-1185">Reference proteome</keyword>
<dbReference type="Proteomes" id="UP001278766">
    <property type="component" value="Unassembled WGS sequence"/>
</dbReference>
<reference evidence="2" key="2">
    <citation type="submission" date="2023-06" db="EMBL/GenBank/DDBJ databases">
        <authorList>
            <consortium name="Lawrence Berkeley National Laboratory"/>
            <person name="Haridas S."/>
            <person name="Hensen N."/>
            <person name="Bonometti L."/>
            <person name="Westerberg I."/>
            <person name="Brannstrom I.O."/>
            <person name="Guillou S."/>
            <person name="Cros-Aarteil S."/>
            <person name="Calhoun S."/>
            <person name="Kuo A."/>
            <person name="Mondo S."/>
            <person name="Pangilinan J."/>
            <person name="Riley R."/>
            <person name="Labutti K."/>
            <person name="Andreopoulos B."/>
            <person name="Lipzen A."/>
            <person name="Chen C."/>
            <person name="Yanf M."/>
            <person name="Daum C."/>
            <person name="Ng V."/>
            <person name="Clum A."/>
            <person name="Steindorff A."/>
            <person name="Ohm R."/>
            <person name="Martin F."/>
            <person name="Silar P."/>
            <person name="Natvig D."/>
            <person name="Lalanne C."/>
            <person name="Gautier V."/>
            <person name="Ament-Velasquez S.L."/>
            <person name="Kruys A."/>
            <person name="Hutchinson M.I."/>
            <person name="Powell A.J."/>
            <person name="Barry K."/>
            <person name="Miller A.N."/>
            <person name="Grigoriev I.V."/>
            <person name="Debuchy R."/>
            <person name="Gladieux P."/>
            <person name="Thoren M.H."/>
            <person name="Johannesson H."/>
        </authorList>
    </citation>
    <scope>NUCLEOTIDE SEQUENCE</scope>
    <source>
        <strain evidence="2">CBS 168.71</strain>
    </source>
</reference>
<evidence type="ECO:0000313" key="3">
    <source>
        <dbReference type="Proteomes" id="UP001278766"/>
    </source>
</evidence>
<protein>
    <submittedName>
        <fullName evidence="2">Uncharacterized protein</fullName>
    </submittedName>
</protein>
<proteinExistence type="predicted"/>
<sequence>MAPMMGCRERGLQRTAGRYGQPRVLALLLLSLSTVALCQHDKTGEHLHSLYPLRSEVAIGFNLGQSYGTSVARFENGTILNLAKVPASPEYMTLMARLVEAPQTPYWRSLFGAAGKWLGWWRLLRRLVGFAGTDEATILAQLVTALKAESEAALEARIDVVSVTAPWVAAWENDIPVDSVINDALVSAGLKPWTWEASGPIYLSEPSGVLAANGHRLCKERWCRLDEDDTSDLWPQIVFFISLTNHSLYTTFQATRCYYHRAWESYLPTVDTKYGLDEVPENTTEHFWNALRDHLLSSVVEFSKRNTGYKYSNFIVLTAGESADRPEFVDVVRSVAESIPKVRTDHGAATLPKVELVMPDDPAFSAARGAAFWLRSRMDWSYCDGFDDIVSQYDVTNEGPDGHIEL</sequence>
<name>A0AAE0HNR6_9PEZI</name>
<evidence type="ECO:0000313" key="2">
    <source>
        <dbReference type="EMBL" id="KAK3299895.1"/>
    </source>
</evidence>
<comment type="caution">
    <text evidence="2">The sequence shown here is derived from an EMBL/GenBank/DDBJ whole genome shotgun (WGS) entry which is preliminary data.</text>
</comment>
<feature type="chain" id="PRO_5042208744" evidence="1">
    <location>
        <begin position="39"/>
        <end position="406"/>
    </location>
</feature>
<gene>
    <name evidence="2" type="ORF">B0H64DRAFT_379382</name>
</gene>
<keyword evidence="1" id="KW-0732">Signal</keyword>
<reference evidence="2" key="1">
    <citation type="journal article" date="2023" name="Mol. Phylogenet. Evol.">
        <title>Genome-scale phylogeny and comparative genomics of the fungal order Sordariales.</title>
        <authorList>
            <person name="Hensen N."/>
            <person name="Bonometti L."/>
            <person name="Westerberg I."/>
            <person name="Brannstrom I.O."/>
            <person name="Guillou S."/>
            <person name="Cros-Aarteil S."/>
            <person name="Calhoun S."/>
            <person name="Haridas S."/>
            <person name="Kuo A."/>
            <person name="Mondo S."/>
            <person name="Pangilinan J."/>
            <person name="Riley R."/>
            <person name="LaButti K."/>
            <person name="Andreopoulos B."/>
            <person name="Lipzen A."/>
            <person name="Chen C."/>
            <person name="Yan M."/>
            <person name="Daum C."/>
            <person name="Ng V."/>
            <person name="Clum A."/>
            <person name="Steindorff A."/>
            <person name="Ohm R.A."/>
            <person name="Martin F."/>
            <person name="Silar P."/>
            <person name="Natvig D.O."/>
            <person name="Lalanne C."/>
            <person name="Gautier V."/>
            <person name="Ament-Velasquez S.L."/>
            <person name="Kruys A."/>
            <person name="Hutchinson M.I."/>
            <person name="Powell A.J."/>
            <person name="Barry K."/>
            <person name="Miller A.N."/>
            <person name="Grigoriev I.V."/>
            <person name="Debuchy R."/>
            <person name="Gladieux P."/>
            <person name="Hiltunen Thoren M."/>
            <person name="Johannesson H."/>
        </authorList>
    </citation>
    <scope>NUCLEOTIDE SEQUENCE</scope>
    <source>
        <strain evidence="2">CBS 168.71</strain>
    </source>
</reference>
<feature type="signal peptide" evidence="1">
    <location>
        <begin position="1"/>
        <end position="38"/>
    </location>
</feature>
<dbReference type="RefSeq" id="XP_062663409.1">
    <property type="nucleotide sequence ID" value="XM_062802655.1"/>
</dbReference>
<evidence type="ECO:0000256" key="1">
    <source>
        <dbReference type="SAM" id="SignalP"/>
    </source>
</evidence>
<dbReference type="GeneID" id="87839603"/>
<accession>A0AAE0HNR6</accession>
<dbReference type="EMBL" id="JAUEPN010000001">
    <property type="protein sequence ID" value="KAK3299895.1"/>
    <property type="molecule type" value="Genomic_DNA"/>
</dbReference>